<dbReference type="AlphaFoldDB" id="S2E7S4"/>
<sequence length="38" mass="4235">MASLIILEFEPEDVFHTYLDKSVPFIGGDIPRLEGIDG</sequence>
<proteinExistence type="predicted"/>
<dbReference type="EMBL" id="AHJG01000181">
    <property type="protein sequence ID" value="EPA05481.1"/>
    <property type="molecule type" value="Genomic_DNA"/>
</dbReference>
<evidence type="ECO:0000313" key="1">
    <source>
        <dbReference type="EMBL" id="EPA05481.1"/>
    </source>
</evidence>
<reference evidence="1 2" key="1">
    <citation type="journal article" date="2012" name="J. Bacteriol.">
        <title>Genome Sequence of "Candidatus Nitrosoarchaeum limnia" BG20, a Low-Salinity Ammonia-Oxidizing Archaeon from the San Francisco Bay Estuary.</title>
        <authorList>
            <person name="Mosier A.C."/>
            <person name="Allen E.E."/>
            <person name="Kim M."/>
            <person name="Ferriera S."/>
            <person name="Francis C.A."/>
        </authorList>
    </citation>
    <scope>NUCLEOTIDE SEQUENCE [LARGE SCALE GENOMIC DNA]</scope>
    <source>
        <strain evidence="1 2">BG20</strain>
    </source>
</reference>
<dbReference type="Proteomes" id="UP000014065">
    <property type="component" value="Unassembled WGS sequence"/>
</dbReference>
<evidence type="ECO:0000313" key="2">
    <source>
        <dbReference type="Proteomes" id="UP000014065"/>
    </source>
</evidence>
<feature type="non-terminal residue" evidence="1">
    <location>
        <position position="38"/>
    </location>
</feature>
<comment type="caution">
    <text evidence="1">The sequence shown here is derived from an EMBL/GenBank/DDBJ whole genome shotgun (WGS) entry which is preliminary data.</text>
</comment>
<gene>
    <name evidence="1" type="ORF">BG20_I2283</name>
</gene>
<organism evidence="1 2">
    <name type="scientific">Candidatus Nitrosarchaeum limnium BG20</name>
    <dbReference type="NCBI Taxonomy" id="859192"/>
    <lineage>
        <taxon>Archaea</taxon>
        <taxon>Nitrososphaerota</taxon>
        <taxon>Nitrososphaeria</taxon>
        <taxon>Nitrosopumilales</taxon>
        <taxon>Nitrosopumilaceae</taxon>
        <taxon>Nitrosarchaeum</taxon>
    </lineage>
</organism>
<accession>S2E7S4</accession>
<name>S2E7S4_9ARCH</name>
<protein>
    <submittedName>
        <fullName evidence="1">Uncharacterized protein</fullName>
    </submittedName>
</protein>
<keyword evidence="2" id="KW-1185">Reference proteome</keyword>